<keyword evidence="1" id="KW-0175">Coiled coil</keyword>
<evidence type="ECO:0000313" key="3">
    <source>
        <dbReference type="EMBL" id="CAL1150009.1"/>
    </source>
</evidence>
<reference evidence="3" key="2">
    <citation type="submission" date="2024-04" db="EMBL/GenBank/DDBJ databases">
        <authorList>
            <person name="Chen Y."/>
            <person name="Shah S."/>
            <person name="Dougan E. K."/>
            <person name="Thang M."/>
            <person name="Chan C."/>
        </authorList>
    </citation>
    <scope>NUCLEOTIDE SEQUENCE [LARGE SCALE GENOMIC DNA]</scope>
</reference>
<name>A0A9P1G0N8_9DINO</name>
<proteinExistence type="predicted"/>
<organism evidence="2">
    <name type="scientific">Cladocopium goreaui</name>
    <dbReference type="NCBI Taxonomy" id="2562237"/>
    <lineage>
        <taxon>Eukaryota</taxon>
        <taxon>Sar</taxon>
        <taxon>Alveolata</taxon>
        <taxon>Dinophyceae</taxon>
        <taxon>Suessiales</taxon>
        <taxon>Symbiodiniaceae</taxon>
        <taxon>Cladocopium</taxon>
    </lineage>
</organism>
<dbReference type="EMBL" id="CAMXCT020002224">
    <property type="protein sequence ID" value="CAL1150009.1"/>
    <property type="molecule type" value="Genomic_DNA"/>
</dbReference>
<accession>A0A9P1G0N8</accession>
<gene>
    <name evidence="2" type="ORF">C1SCF055_LOCUS23097</name>
</gene>
<comment type="caution">
    <text evidence="2">The sequence shown here is derived from an EMBL/GenBank/DDBJ whole genome shotgun (WGS) entry which is preliminary data.</text>
</comment>
<protein>
    <submittedName>
        <fullName evidence="2">Uncharacterized protein</fullName>
    </submittedName>
</protein>
<feature type="coiled-coil region" evidence="1">
    <location>
        <begin position="210"/>
        <end position="237"/>
    </location>
</feature>
<dbReference type="EMBL" id="CAMXCT030002224">
    <property type="protein sequence ID" value="CAL4783946.1"/>
    <property type="molecule type" value="Genomic_DNA"/>
</dbReference>
<dbReference type="Proteomes" id="UP001152797">
    <property type="component" value="Unassembled WGS sequence"/>
</dbReference>
<evidence type="ECO:0000313" key="2">
    <source>
        <dbReference type="EMBL" id="CAI3996634.1"/>
    </source>
</evidence>
<sequence length="937" mass="106297">MAPRARSLPPLFYEQVVATLARCGCQVWQLKAHEQSPLLSTRRNSEWSHVWGIVSDNIDWAVVPGMKLIPLSLFDLDGIVKPKQDAAMGWPEVESFHVAYTSAEVIAEHLRLGHPPKEEEVKDYVAKGKGKGSFGKRNWPFKWWFESVLMELCLLIGTDATTPFIQEFLGEAIPLVWHVGDPDRLYSKKLRWRDVHLEDVDFGLALHCSRKVYEQDINGLHKAVQSLEQRKQAAGEKVPPPIREELDLPGACTPLVRSAAVTGRVWLDVYLEDVARLGAPSTCQLLLDLRRVLYRLCGRDSVTETRGDHSGVSSSKLTLPEGPLPTAQVMQRWPWAHRWQMFRSIIEHNLLQKAEGEGSEAGIESAVYMAYEERKTDEPVPDWAHGSFAAMVLEYVASLNRRPEQAMLREHEFDSLAATIALSCDISLPGAPFAKAAPQLQQKLQQIKGLMVQVITSHFHANSEVRMPTRGIAVATYFQASAQLLMDVARMLWLDADFGQGAMIFVPEPREIFSAPIFAALYMAGSYEAWEMLLPETESGWQWEEVMNQLVELRHAVLWSNPFRTWREELLWSLSPGMIVWPTERQLEEERKKSSHVEELPIDEHRDKSLGDQKWVKAKCPEKFAWECDDGMWVMGPIGDTLLKKLRDQGPQGTEAETGAETGRAKASCVSRLELWGMNWELVIFDPRKLADLDGFGTAPADFIVALRQYDPVLFVPESLMDGLEVASDLKSAAKRLMDEATSETADGRLELLPGLPPHEVYFEIYEPIPNGAPVFASERGGVLCRFRIREERWHRDVQGGSMKVTLKRLANLQFTCNEMLIPELLDWCDGYKAIKGKRMAEKASQLEEETELAKQRHKRSVERCRNPAQYRESAELVERGRLRAKKLGELAGKAVEQEIENAVEICKCGYHQIWHQARHLIDAKLGMPIFSKKTRF</sequence>
<dbReference type="OrthoDB" id="424018at2759"/>
<dbReference type="EMBL" id="CAMXCT010002224">
    <property type="protein sequence ID" value="CAI3996634.1"/>
    <property type="molecule type" value="Genomic_DNA"/>
</dbReference>
<dbReference type="AlphaFoldDB" id="A0A9P1G0N8"/>
<evidence type="ECO:0000256" key="1">
    <source>
        <dbReference type="SAM" id="Coils"/>
    </source>
</evidence>
<keyword evidence="4" id="KW-1185">Reference proteome</keyword>
<evidence type="ECO:0000313" key="4">
    <source>
        <dbReference type="Proteomes" id="UP001152797"/>
    </source>
</evidence>
<reference evidence="2" key="1">
    <citation type="submission" date="2022-10" db="EMBL/GenBank/DDBJ databases">
        <authorList>
            <person name="Chen Y."/>
            <person name="Dougan E. K."/>
            <person name="Chan C."/>
            <person name="Rhodes N."/>
            <person name="Thang M."/>
        </authorList>
    </citation>
    <scope>NUCLEOTIDE SEQUENCE</scope>
</reference>